<dbReference type="OrthoDB" id="9813172at2"/>
<dbReference type="AlphaFoldDB" id="A0A1H9V2T1"/>
<evidence type="ECO:0000313" key="2">
    <source>
        <dbReference type="EMBL" id="SES15613.1"/>
    </source>
</evidence>
<keyword evidence="1" id="KW-0472">Membrane</keyword>
<keyword evidence="1" id="KW-1133">Transmembrane helix</keyword>
<feature type="transmembrane region" description="Helical" evidence="1">
    <location>
        <begin position="163"/>
        <end position="188"/>
    </location>
</feature>
<feature type="transmembrane region" description="Helical" evidence="1">
    <location>
        <begin position="20"/>
        <end position="36"/>
    </location>
</feature>
<proteinExistence type="predicted"/>
<feature type="transmembrane region" description="Helical" evidence="1">
    <location>
        <begin position="132"/>
        <end position="151"/>
    </location>
</feature>
<feature type="transmembrane region" description="Helical" evidence="1">
    <location>
        <begin position="48"/>
        <end position="69"/>
    </location>
</feature>
<feature type="transmembrane region" description="Helical" evidence="1">
    <location>
        <begin position="208"/>
        <end position="228"/>
    </location>
</feature>
<sequence length="234" mass="26878">MWFAGDNSEVPFTTLGAEHNIMIAVFLLGCIVVYLTRGLIASRLQRPFEVGIAVSLILFELGYHTWAVFHGNWDVRYSLPLELSNFSVILTIVLLLYRNEKLFHIVFLIAIGGAIQAIVTPVLGYGFPHFRYWHFFYTHIAVIWVVFYFLWHRAYPLPFISVIKAMIFLNILLPFIYGVNLLTGGNYWFIMEKPAGGSLLDILGPHPWYILGMEGAAVVLFTLLWLLFGTRRFK</sequence>
<feature type="transmembrane region" description="Helical" evidence="1">
    <location>
        <begin position="104"/>
        <end position="126"/>
    </location>
</feature>
<organism evidence="2 3">
    <name type="scientific">Salisediminibacterium halotolerans</name>
    <dbReference type="NCBI Taxonomy" id="517425"/>
    <lineage>
        <taxon>Bacteria</taxon>
        <taxon>Bacillati</taxon>
        <taxon>Bacillota</taxon>
        <taxon>Bacilli</taxon>
        <taxon>Bacillales</taxon>
        <taxon>Bacillaceae</taxon>
        <taxon>Salisediminibacterium</taxon>
    </lineage>
</organism>
<gene>
    <name evidence="2" type="ORF">SAMN05444126_11739</name>
</gene>
<keyword evidence="3" id="KW-1185">Reference proteome</keyword>
<dbReference type="NCBIfam" id="TIGR02206">
    <property type="entry name" value="intg_mem_TP0381"/>
    <property type="match status" value="1"/>
</dbReference>
<protein>
    <submittedName>
        <fullName evidence="2">Conserved hypothetical integral membrane protein TIGR02206</fullName>
    </submittedName>
</protein>
<dbReference type="RefSeq" id="WP_093073391.1">
    <property type="nucleotide sequence ID" value="NZ_FOGV01000017.1"/>
</dbReference>
<name>A0A1H9V2T1_9BACI</name>
<feature type="transmembrane region" description="Helical" evidence="1">
    <location>
        <begin position="75"/>
        <end position="97"/>
    </location>
</feature>
<evidence type="ECO:0000313" key="3">
    <source>
        <dbReference type="Proteomes" id="UP000199318"/>
    </source>
</evidence>
<dbReference type="Pfam" id="PF14808">
    <property type="entry name" value="TMEM164"/>
    <property type="match status" value="1"/>
</dbReference>
<accession>A0A1H9V2T1</accession>
<dbReference type="STRING" id="1464123.SAMN05444126_11739"/>
<comment type="caution">
    <text evidence="2">The sequence shown here is derived from an EMBL/GenBank/DDBJ whole genome shotgun (WGS) entry which is preliminary data.</text>
</comment>
<reference evidence="3" key="1">
    <citation type="submission" date="2016-10" db="EMBL/GenBank/DDBJ databases">
        <authorList>
            <person name="de Groot N.N."/>
        </authorList>
    </citation>
    <scope>NUCLEOTIDE SEQUENCE [LARGE SCALE GENOMIC DNA]</scope>
    <source>
        <strain evidence="3">10nlg</strain>
    </source>
</reference>
<evidence type="ECO:0000256" key="1">
    <source>
        <dbReference type="SAM" id="Phobius"/>
    </source>
</evidence>
<dbReference type="EMBL" id="FOGV01000017">
    <property type="protein sequence ID" value="SES15613.1"/>
    <property type="molecule type" value="Genomic_DNA"/>
</dbReference>
<keyword evidence="1" id="KW-0812">Transmembrane</keyword>
<dbReference type="InterPro" id="IPR011737">
    <property type="entry name" value="CHP02206_TP0381"/>
</dbReference>
<dbReference type="Proteomes" id="UP000199318">
    <property type="component" value="Unassembled WGS sequence"/>
</dbReference>